<evidence type="ECO:0000256" key="6">
    <source>
        <dbReference type="PIRNR" id="PIRNR005651"/>
    </source>
</evidence>
<sequence>MNRQALRTGLVVIAALLAVSFYASVFTVGQMQQALVLQFGRVRAVLNQTGEDRPGLYFKLPFMENVIIFDKRVLDLDLPVQTLLTADRQNLEVDAFARYRITDPLRFYQSVGNLGLANQRLASFANSSLRNVLARSTRDAIVKTDRMRLMNEIQDDVNRQAKSLGVEIVDLRMTRVDLPAQNSSAVYERMKTERKREAADIRANGDQIAATIRAKADRDVTVILAEANQKSEELRGEGDAEKNRILAEAFGKDPGFFAFYRSMQAYEAGLKGSDTRLVISPNSDFFRYFGDPQGRGRAATTGSTAGATR</sequence>
<keyword evidence="9" id="KW-1185">Reference proteome</keyword>
<dbReference type="SMART" id="SM00244">
    <property type="entry name" value="PHB"/>
    <property type="match status" value="1"/>
</dbReference>
<dbReference type="InterPro" id="IPR001107">
    <property type="entry name" value="Band_7"/>
</dbReference>
<evidence type="ECO:0000256" key="3">
    <source>
        <dbReference type="ARBA" id="ARBA00022692"/>
    </source>
</evidence>
<dbReference type="SUPFAM" id="SSF117892">
    <property type="entry name" value="Band 7/SPFH domain"/>
    <property type="match status" value="1"/>
</dbReference>
<protein>
    <recommendedName>
        <fullName evidence="6">Protein HflC</fullName>
    </recommendedName>
</protein>
<accession>A0ABQ4SWS7</accession>
<dbReference type="EMBL" id="BPQR01000038">
    <property type="protein sequence ID" value="GJE06994.1"/>
    <property type="molecule type" value="Genomic_DNA"/>
</dbReference>
<dbReference type="InterPro" id="IPR036013">
    <property type="entry name" value="Band_7/SPFH_dom_sf"/>
</dbReference>
<keyword evidence="4" id="KW-1133">Transmembrane helix</keyword>
<organism evidence="8 9">
    <name type="scientific">Methylobacterium jeotgali</name>
    <dbReference type="NCBI Taxonomy" id="381630"/>
    <lineage>
        <taxon>Bacteria</taxon>
        <taxon>Pseudomonadati</taxon>
        <taxon>Pseudomonadota</taxon>
        <taxon>Alphaproteobacteria</taxon>
        <taxon>Hyphomicrobiales</taxon>
        <taxon>Methylobacteriaceae</taxon>
        <taxon>Methylobacterium</taxon>
    </lineage>
</organism>
<name>A0ABQ4SWS7_9HYPH</name>
<proteinExistence type="inferred from homology"/>
<dbReference type="RefSeq" id="WP_238275911.1">
    <property type="nucleotide sequence ID" value="NZ_BPQR01000038.1"/>
</dbReference>
<dbReference type="Pfam" id="PF01145">
    <property type="entry name" value="Band_7"/>
    <property type="match status" value="1"/>
</dbReference>
<evidence type="ECO:0000256" key="5">
    <source>
        <dbReference type="ARBA" id="ARBA00023136"/>
    </source>
</evidence>
<dbReference type="PRINTS" id="PR00721">
    <property type="entry name" value="STOMATIN"/>
</dbReference>
<evidence type="ECO:0000259" key="7">
    <source>
        <dbReference type="SMART" id="SM00244"/>
    </source>
</evidence>
<dbReference type="InterPro" id="IPR001972">
    <property type="entry name" value="Stomatin_HflK_fam"/>
</dbReference>
<gene>
    <name evidence="8" type="primary">hflC</name>
    <name evidence="8" type="ORF">AOPFMNJM_2318</name>
</gene>
<dbReference type="GO" id="GO:0006508">
    <property type="term" value="P:proteolysis"/>
    <property type="evidence" value="ECO:0007669"/>
    <property type="project" value="UniProtKB-KW"/>
</dbReference>
<evidence type="ECO:0000313" key="8">
    <source>
        <dbReference type="EMBL" id="GJE06994.1"/>
    </source>
</evidence>
<dbReference type="PANTHER" id="PTHR42911">
    <property type="entry name" value="MODULATOR OF FTSH PROTEASE HFLC"/>
    <property type="match status" value="1"/>
</dbReference>
<keyword evidence="8" id="KW-0378">Hydrolase</keyword>
<dbReference type="CDD" id="cd03405">
    <property type="entry name" value="SPFH_HflC"/>
    <property type="match status" value="1"/>
</dbReference>
<reference evidence="8" key="1">
    <citation type="journal article" date="2021" name="Front. Microbiol.">
        <title>Comprehensive Comparative Genomics and Phenotyping of Methylobacterium Species.</title>
        <authorList>
            <person name="Alessa O."/>
            <person name="Ogura Y."/>
            <person name="Fujitani Y."/>
            <person name="Takami H."/>
            <person name="Hayashi T."/>
            <person name="Sahin N."/>
            <person name="Tani A."/>
        </authorList>
    </citation>
    <scope>NUCLEOTIDE SEQUENCE</scope>
    <source>
        <strain evidence="8">LMG 23639</strain>
    </source>
</reference>
<keyword evidence="3" id="KW-0812">Transmembrane</keyword>
<dbReference type="Gene3D" id="3.30.479.30">
    <property type="entry name" value="Band 7 domain"/>
    <property type="match status" value="1"/>
</dbReference>
<evidence type="ECO:0000313" key="9">
    <source>
        <dbReference type="Proteomes" id="UP001055102"/>
    </source>
</evidence>
<dbReference type="NCBIfam" id="TIGR01932">
    <property type="entry name" value="hflC"/>
    <property type="match status" value="1"/>
</dbReference>
<feature type="domain" description="Band 7" evidence="7">
    <location>
        <begin position="23"/>
        <end position="190"/>
    </location>
</feature>
<evidence type="ECO:0000256" key="4">
    <source>
        <dbReference type="ARBA" id="ARBA00022989"/>
    </source>
</evidence>
<evidence type="ECO:0000256" key="2">
    <source>
        <dbReference type="ARBA" id="ARBA00007862"/>
    </source>
</evidence>
<dbReference type="Proteomes" id="UP001055102">
    <property type="component" value="Unassembled WGS sequence"/>
</dbReference>
<dbReference type="GO" id="GO:0008233">
    <property type="term" value="F:peptidase activity"/>
    <property type="evidence" value="ECO:0007669"/>
    <property type="project" value="UniProtKB-KW"/>
</dbReference>
<comment type="subcellular location">
    <subcellularLocation>
        <location evidence="1">Membrane</location>
        <topology evidence="1">Single-pass membrane protein</topology>
    </subcellularLocation>
</comment>
<comment type="caution">
    <text evidence="8">The sequence shown here is derived from an EMBL/GenBank/DDBJ whole genome shotgun (WGS) entry which is preliminary data.</text>
</comment>
<dbReference type="PANTHER" id="PTHR42911:SF1">
    <property type="entry name" value="MODULATOR OF FTSH PROTEASE HFLC"/>
    <property type="match status" value="1"/>
</dbReference>
<evidence type="ECO:0000256" key="1">
    <source>
        <dbReference type="ARBA" id="ARBA00004167"/>
    </source>
</evidence>
<comment type="similarity">
    <text evidence="2 6">Belongs to the band 7/mec-2 family. HflC subfamily.</text>
</comment>
<dbReference type="InterPro" id="IPR010200">
    <property type="entry name" value="HflC"/>
</dbReference>
<reference evidence="8" key="2">
    <citation type="submission" date="2021-08" db="EMBL/GenBank/DDBJ databases">
        <authorList>
            <person name="Tani A."/>
            <person name="Ola A."/>
            <person name="Ogura Y."/>
            <person name="Katsura K."/>
            <person name="Hayashi T."/>
        </authorList>
    </citation>
    <scope>NUCLEOTIDE SEQUENCE</scope>
    <source>
        <strain evidence="8">LMG 23639</strain>
    </source>
</reference>
<keyword evidence="8" id="KW-0645">Protease</keyword>
<keyword evidence="5" id="KW-0472">Membrane</keyword>
<dbReference type="PIRSF" id="PIRSF005651">
    <property type="entry name" value="HflC"/>
    <property type="match status" value="1"/>
</dbReference>
<comment type="function">
    <text evidence="6">HflC and HflK could regulate a protease.</text>
</comment>